<keyword evidence="1" id="KW-0812">Transmembrane</keyword>
<feature type="transmembrane region" description="Helical" evidence="1">
    <location>
        <begin position="111"/>
        <end position="135"/>
    </location>
</feature>
<dbReference type="EMBL" id="JAUSVU010000022">
    <property type="protein sequence ID" value="MDQ0536017.1"/>
    <property type="molecule type" value="Genomic_DNA"/>
</dbReference>
<dbReference type="PANTHER" id="PTHR40394:SF2">
    <property type="entry name" value="QUINOL:CYTOCHROME C OXIDOREDUCTASE MEMBRANE PROTEIN"/>
    <property type="match status" value="1"/>
</dbReference>
<accession>A0ABU0MRB9</accession>
<dbReference type="PANTHER" id="PTHR40394">
    <property type="entry name" value="LIPOPROTEIN-RELATED"/>
    <property type="match status" value="1"/>
</dbReference>
<evidence type="ECO:0000313" key="3">
    <source>
        <dbReference type="Proteomes" id="UP001244552"/>
    </source>
</evidence>
<evidence type="ECO:0008006" key="4">
    <source>
        <dbReference type="Google" id="ProtNLM"/>
    </source>
</evidence>
<comment type="caution">
    <text evidence="2">The sequence shown here is derived from an EMBL/GenBank/DDBJ whole genome shotgun (WGS) entry which is preliminary data.</text>
</comment>
<organism evidence="2 3">
    <name type="scientific">Azospirillum picis</name>
    <dbReference type="NCBI Taxonomy" id="488438"/>
    <lineage>
        <taxon>Bacteria</taxon>
        <taxon>Pseudomonadati</taxon>
        <taxon>Pseudomonadota</taxon>
        <taxon>Alphaproteobacteria</taxon>
        <taxon>Rhodospirillales</taxon>
        <taxon>Azospirillaceae</taxon>
        <taxon>Azospirillum</taxon>
    </lineage>
</organism>
<keyword evidence="1" id="KW-1133">Transmembrane helix</keyword>
<reference evidence="2 3" key="1">
    <citation type="submission" date="2023-07" db="EMBL/GenBank/DDBJ databases">
        <title>Genomic Encyclopedia of Type Strains, Phase IV (KMG-IV): sequencing the most valuable type-strain genomes for metagenomic binning, comparative biology and taxonomic classification.</title>
        <authorList>
            <person name="Goeker M."/>
        </authorList>
    </citation>
    <scope>NUCLEOTIDE SEQUENCE [LARGE SCALE GENOMIC DNA]</scope>
    <source>
        <strain evidence="2 3">DSM 19922</strain>
    </source>
</reference>
<evidence type="ECO:0000256" key="1">
    <source>
        <dbReference type="SAM" id="Phobius"/>
    </source>
</evidence>
<dbReference type="Proteomes" id="UP001244552">
    <property type="component" value="Unassembled WGS sequence"/>
</dbReference>
<proteinExistence type="predicted"/>
<dbReference type="RefSeq" id="WP_209988342.1">
    <property type="nucleotide sequence ID" value="NZ_JAGINO010000024.1"/>
</dbReference>
<dbReference type="InterPro" id="IPR021776">
    <property type="entry name" value="ActD"/>
</dbReference>
<name>A0ABU0MRB9_9PROT</name>
<feature type="transmembrane region" description="Helical" evidence="1">
    <location>
        <begin position="69"/>
        <end position="91"/>
    </location>
</feature>
<dbReference type="Pfam" id="PF11821">
    <property type="entry name" value="ActD"/>
    <property type="match status" value="1"/>
</dbReference>
<protein>
    <recommendedName>
        <fullName evidence="4">DUF3341 domain-containing protein</fullName>
    </recommendedName>
</protein>
<keyword evidence="3" id="KW-1185">Reference proteome</keyword>
<evidence type="ECO:0000313" key="2">
    <source>
        <dbReference type="EMBL" id="MDQ0536017.1"/>
    </source>
</evidence>
<keyword evidence="1" id="KW-0472">Membrane</keyword>
<gene>
    <name evidence="2" type="ORF">QO018_004908</name>
</gene>
<sequence>MTARPASHRDHTGRGTGHALRGTVAAFDHPDAMLEALRRLRQAGFSRLEVYSPYAVEEVDELLGRKRAALPLVVAAAGVLGGIGGFFLQYWGMAVSYPLNIGGRPLNSWPAFSTSTFEISALCMLLAGLLAFCAACRLPRPYDPIFDVPGFEQASQDRFLIWIAAREGRDDRALLHTLLPEGQGVRIDEVPA</sequence>